<evidence type="ECO:0000313" key="3">
    <source>
        <dbReference type="Proteomes" id="UP000297396"/>
    </source>
</evidence>
<protein>
    <submittedName>
        <fullName evidence="2">YtfJ family protein</fullName>
    </submittedName>
</protein>
<accession>A0A4Y9JZ28</accession>
<evidence type="ECO:0000313" key="2">
    <source>
        <dbReference type="EMBL" id="TFV09696.1"/>
    </source>
</evidence>
<comment type="caution">
    <text evidence="2">The sequence shown here is derived from an EMBL/GenBank/DDBJ whole genome shotgun (WGS) entry which is preliminary data.</text>
</comment>
<dbReference type="InterPro" id="IPR006513">
    <property type="entry name" value="YtfJ_HI0045"/>
</dbReference>
<proteinExistence type="predicted"/>
<evidence type="ECO:0000256" key="1">
    <source>
        <dbReference type="SAM" id="SignalP"/>
    </source>
</evidence>
<dbReference type="NCBIfam" id="TIGR01626">
    <property type="entry name" value="ytfJ_HI0045"/>
    <property type="match status" value="1"/>
</dbReference>
<dbReference type="OrthoDB" id="5689995at2"/>
<sequence>MKKFSVQAVLFGLFFANSVFAHNVQLNAPLPSAKVIKDGELMIEDKEIIYKPWSSVQLRGKVRVVHHLAGRSSVKEKNQPLMAAIKAAGFNRNHYQTTTIINADDAVIATGLFVKNSAEDGKRQNPHSQVILDQSSQVKKAWQLKAKESFIAVLDKQGKVQFVAEGKLSADQTKQVIELVKQLLKN</sequence>
<keyword evidence="1" id="KW-0732">Signal</keyword>
<dbReference type="EMBL" id="SPPA01000015">
    <property type="protein sequence ID" value="TFV09696.1"/>
    <property type="molecule type" value="Genomic_DNA"/>
</dbReference>
<dbReference type="RefSeq" id="WP_135056800.1">
    <property type="nucleotide sequence ID" value="NZ_JADGLC010000015.1"/>
</dbReference>
<gene>
    <name evidence="2" type="ORF">E4T80_07455</name>
</gene>
<dbReference type="Pfam" id="PF09695">
    <property type="entry name" value="YtfJ_HI0045"/>
    <property type="match status" value="1"/>
</dbReference>
<name>A0A4Y9JZ28_9PAST</name>
<feature type="chain" id="PRO_5021196831" evidence="1">
    <location>
        <begin position="22"/>
        <end position="186"/>
    </location>
</feature>
<reference evidence="2 3" key="1">
    <citation type="submission" date="2019-03" db="EMBL/GenBank/DDBJ databases">
        <title>Diversity of the mouse oral microbiome.</title>
        <authorList>
            <person name="Joseph S."/>
            <person name="Aduse-Opoku J."/>
            <person name="Curtis M."/>
            <person name="Wade W."/>
            <person name="Hashim A."/>
        </authorList>
    </citation>
    <scope>NUCLEOTIDE SEQUENCE [LARGE SCALE GENOMIC DNA]</scope>
    <source>
        <strain evidence="2 3">WT12</strain>
    </source>
</reference>
<dbReference type="Proteomes" id="UP000297396">
    <property type="component" value="Unassembled WGS sequence"/>
</dbReference>
<feature type="signal peptide" evidence="1">
    <location>
        <begin position="1"/>
        <end position="21"/>
    </location>
</feature>
<organism evidence="2 3">
    <name type="scientific">Muribacter muris</name>
    <dbReference type="NCBI Taxonomy" id="67855"/>
    <lineage>
        <taxon>Bacteria</taxon>
        <taxon>Pseudomonadati</taxon>
        <taxon>Pseudomonadota</taxon>
        <taxon>Gammaproteobacteria</taxon>
        <taxon>Pasteurellales</taxon>
        <taxon>Pasteurellaceae</taxon>
        <taxon>Muribacter</taxon>
    </lineage>
</organism>
<dbReference type="AlphaFoldDB" id="A0A4Y9JZ28"/>